<dbReference type="Gene3D" id="3.40.630.30">
    <property type="match status" value="1"/>
</dbReference>
<gene>
    <name evidence="2" type="ORF">EOJ36_06965</name>
</gene>
<dbReference type="GO" id="GO:0016747">
    <property type="term" value="F:acyltransferase activity, transferring groups other than amino-acyl groups"/>
    <property type="evidence" value="ECO:0007669"/>
    <property type="project" value="InterPro"/>
</dbReference>
<dbReference type="SUPFAM" id="SSF55729">
    <property type="entry name" value="Acyl-CoA N-acyltransferases (Nat)"/>
    <property type="match status" value="1"/>
</dbReference>
<reference evidence="2 3" key="1">
    <citation type="submission" date="2019-01" db="EMBL/GenBank/DDBJ databases">
        <authorList>
            <person name="Chen W.-M."/>
        </authorList>
    </citation>
    <scope>NUCLEOTIDE SEQUENCE [LARGE SCALE GENOMIC DNA]</scope>
    <source>
        <strain evidence="2 3">FSY-15</strain>
    </source>
</reference>
<dbReference type="InterPro" id="IPR051531">
    <property type="entry name" value="N-acetyltransferase"/>
</dbReference>
<dbReference type="Proteomes" id="UP000282832">
    <property type="component" value="Unassembled WGS sequence"/>
</dbReference>
<feature type="domain" description="N-acetyltransferase" evidence="1">
    <location>
        <begin position="19"/>
        <end position="182"/>
    </location>
</feature>
<dbReference type="OrthoDB" id="9811523at2"/>
<dbReference type="PANTHER" id="PTHR43792">
    <property type="entry name" value="GNAT FAMILY, PUTATIVE (AFU_ORTHOLOGUE AFUA_3G00765)-RELATED-RELATED"/>
    <property type="match status" value="1"/>
</dbReference>
<protein>
    <submittedName>
        <fullName evidence="2">N-acetyltransferase</fullName>
    </submittedName>
</protein>
<evidence type="ECO:0000259" key="1">
    <source>
        <dbReference type="PROSITE" id="PS51186"/>
    </source>
</evidence>
<name>A0A437PR77_9BACT</name>
<dbReference type="AlphaFoldDB" id="A0A437PR77"/>
<dbReference type="RefSeq" id="WP_127803746.1">
    <property type="nucleotide sequence ID" value="NZ_SACY01000003.1"/>
</dbReference>
<keyword evidence="3" id="KW-1185">Reference proteome</keyword>
<dbReference type="PROSITE" id="PS51186">
    <property type="entry name" value="GNAT"/>
    <property type="match status" value="1"/>
</dbReference>
<dbReference type="Pfam" id="PF13302">
    <property type="entry name" value="Acetyltransf_3"/>
    <property type="match status" value="1"/>
</dbReference>
<sequence>MISLQTDRLKLIPLDHSMLKIWSKEGRSSLEKALQLNSNPFDLEKFYEEEMQEALVNFWLPQTHKYPLDFCWYTNWEIILKDKSCSIGGIGFSGLPNNDGFTEIGYVIDQKFRNLGYANEAIEAIIDWANQDVDLKGIIAETPQNNLASQKVLQKNGFLKTGEKSIFIKESIPLFTWQLDIKK</sequence>
<dbReference type="PANTHER" id="PTHR43792:SF13">
    <property type="entry name" value="ACETYLTRANSFERASE"/>
    <property type="match status" value="1"/>
</dbReference>
<proteinExistence type="predicted"/>
<comment type="caution">
    <text evidence="2">The sequence shown here is derived from an EMBL/GenBank/DDBJ whole genome shotgun (WGS) entry which is preliminary data.</text>
</comment>
<dbReference type="InterPro" id="IPR016181">
    <property type="entry name" value="Acyl_CoA_acyltransferase"/>
</dbReference>
<evidence type="ECO:0000313" key="3">
    <source>
        <dbReference type="Proteomes" id="UP000282832"/>
    </source>
</evidence>
<dbReference type="InterPro" id="IPR000182">
    <property type="entry name" value="GNAT_dom"/>
</dbReference>
<organism evidence="2 3">
    <name type="scientific">Sandaracinomonas limnophila</name>
    <dbReference type="NCBI Taxonomy" id="1862386"/>
    <lineage>
        <taxon>Bacteria</taxon>
        <taxon>Pseudomonadati</taxon>
        <taxon>Bacteroidota</taxon>
        <taxon>Cytophagia</taxon>
        <taxon>Cytophagales</taxon>
        <taxon>Flectobacillaceae</taxon>
        <taxon>Sandaracinomonas</taxon>
    </lineage>
</organism>
<evidence type="ECO:0000313" key="2">
    <source>
        <dbReference type="EMBL" id="RVU24746.1"/>
    </source>
</evidence>
<keyword evidence="2" id="KW-0808">Transferase</keyword>
<accession>A0A437PR77</accession>
<dbReference type="EMBL" id="SACY01000003">
    <property type="protein sequence ID" value="RVU24746.1"/>
    <property type="molecule type" value="Genomic_DNA"/>
</dbReference>